<accession>A0AAD9XPH3</accession>
<name>A0AAD9XPH3_9ROSI</name>
<dbReference type="SUPFAM" id="SSF53098">
    <property type="entry name" value="Ribonuclease H-like"/>
    <property type="match status" value="1"/>
</dbReference>
<dbReference type="AlphaFoldDB" id="A0AAD9XPH3"/>
<evidence type="ECO:0000313" key="1">
    <source>
        <dbReference type="EMBL" id="KAK2663319.1"/>
    </source>
</evidence>
<sequence>MSYALKTTRPLVNVLRMTDSEKLPGMGFIYGSMDNAKEEIAANLGNEEGAYKEIWKIIDDKREFQLHRHLQAAAYYLNPRFQYLDSFSTHREIKIGLMVCMEKLIPNEEDKL</sequence>
<organism evidence="1 2">
    <name type="scientific">Dipteronia dyeriana</name>
    <dbReference type="NCBI Taxonomy" id="168575"/>
    <lineage>
        <taxon>Eukaryota</taxon>
        <taxon>Viridiplantae</taxon>
        <taxon>Streptophyta</taxon>
        <taxon>Embryophyta</taxon>
        <taxon>Tracheophyta</taxon>
        <taxon>Spermatophyta</taxon>
        <taxon>Magnoliopsida</taxon>
        <taxon>eudicotyledons</taxon>
        <taxon>Gunneridae</taxon>
        <taxon>Pentapetalae</taxon>
        <taxon>rosids</taxon>
        <taxon>malvids</taxon>
        <taxon>Sapindales</taxon>
        <taxon>Sapindaceae</taxon>
        <taxon>Hippocastanoideae</taxon>
        <taxon>Acereae</taxon>
        <taxon>Dipteronia</taxon>
    </lineage>
</organism>
<comment type="caution">
    <text evidence="1">The sequence shown here is derived from an EMBL/GenBank/DDBJ whole genome shotgun (WGS) entry which is preliminary data.</text>
</comment>
<keyword evidence="2" id="KW-1185">Reference proteome</keyword>
<dbReference type="EMBL" id="JANJYI010000001">
    <property type="protein sequence ID" value="KAK2663319.1"/>
    <property type="molecule type" value="Genomic_DNA"/>
</dbReference>
<proteinExistence type="predicted"/>
<dbReference type="Proteomes" id="UP001280121">
    <property type="component" value="Unassembled WGS sequence"/>
</dbReference>
<protein>
    <submittedName>
        <fullName evidence="1">Uncharacterized protein</fullName>
    </submittedName>
</protein>
<gene>
    <name evidence="1" type="ORF">Ddye_001893</name>
</gene>
<evidence type="ECO:0000313" key="2">
    <source>
        <dbReference type="Proteomes" id="UP001280121"/>
    </source>
</evidence>
<dbReference type="InterPro" id="IPR012337">
    <property type="entry name" value="RNaseH-like_sf"/>
</dbReference>
<reference evidence="1" key="1">
    <citation type="journal article" date="2023" name="Plant J.">
        <title>Genome sequences and population genomics provide insights into the demographic history, inbreeding, and mutation load of two 'living fossil' tree species of Dipteronia.</title>
        <authorList>
            <person name="Feng Y."/>
            <person name="Comes H.P."/>
            <person name="Chen J."/>
            <person name="Zhu S."/>
            <person name="Lu R."/>
            <person name="Zhang X."/>
            <person name="Li P."/>
            <person name="Qiu J."/>
            <person name="Olsen K.M."/>
            <person name="Qiu Y."/>
        </authorList>
    </citation>
    <scope>NUCLEOTIDE SEQUENCE</scope>
    <source>
        <strain evidence="1">KIB01</strain>
    </source>
</reference>